<dbReference type="AlphaFoldDB" id="T1JZH8"/>
<feature type="signal peptide" evidence="2">
    <location>
        <begin position="1"/>
        <end position="18"/>
    </location>
</feature>
<dbReference type="Proteomes" id="UP000015104">
    <property type="component" value="Unassembled WGS sequence"/>
</dbReference>
<accession>T1JZH8</accession>
<dbReference type="PROSITE" id="PS51257">
    <property type="entry name" value="PROKAR_LIPOPROTEIN"/>
    <property type="match status" value="1"/>
</dbReference>
<keyword evidence="4" id="KW-1185">Reference proteome</keyword>
<dbReference type="EMBL" id="CAEY01001120">
    <property type="status" value="NOT_ANNOTATED_CDS"/>
    <property type="molecule type" value="Genomic_DNA"/>
</dbReference>
<feature type="compositionally biased region" description="Basic and acidic residues" evidence="1">
    <location>
        <begin position="57"/>
        <end position="82"/>
    </location>
</feature>
<evidence type="ECO:0000256" key="2">
    <source>
        <dbReference type="SAM" id="SignalP"/>
    </source>
</evidence>
<evidence type="ECO:0000313" key="4">
    <source>
        <dbReference type="Proteomes" id="UP000015104"/>
    </source>
</evidence>
<dbReference type="HOGENOM" id="CLU_2561220_0_0_1"/>
<keyword evidence="2" id="KW-0732">Signal</keyword>
<proteinExistence type="predicted"/>
<organism evidence="3 4">
    <name type="scientific">Tetranychus urticae</name>
    <name type="common">Two-spotted spider mite</name>
    <dbReference type="NCBI Taxonomy" id="32264"/>
    <lineage>
        <taxon>Eukaryota</taxon>
        <taxon>Metazoa</taxon>
        <taxon>Ecdysozoa</taxon>
        <taxon>Arthropoda</taxon>
        <taxon>Chelicerata</taxon>
        <taxon>Arachnida</taxon>
        <taxon>Acari</taxon>
        <taxon>Acariformes</taxon>
        <taxon>Trombidiformes</taxon>
        <taxon>Prostigmata</taxon>
        <taxon>Eleutherengona</taxon>
        <taxon>Raphignathae</taxon>
        <taxon>Tetranychoidea</taxon>
        <taxon>Tetranychidae</taxon>
        <taxon>Tetranychus</taxon>
    </lineage>
</organism>
<sequence length="82" mass="9845">MVNTRCMNFMILIWLACSINLLVEQNHLSAKVALLNTCFGESFKTFSRPKIRIERKRRTDRERKAEDNDERKMRKENSREAR</sequence>
<evidence type="ECO:0008006" key="5">
    <source>
        <dbReference type="Google" id="ProtNLM"/>
    </source>
</evidence>
<evidence type="ECO:0000313" key="3">
    <source>
        <dbReference type="EnsemblMetazoa" id="tetur03g04000.1"/>
    </source>
</evidence>
<name>T1JZH8_TETUR</name>
<dbReference type="EnsemblMetazoa" id="tetur03g04000.1">
    <property type="protein sequence ID" value="tetur03g04000.1"/>
    <property type="gene ID" value="tetur03g04000"/>
</dbReference>
<feature type="region of interest" description="Disordered" evidence="1">
    <location>
        <begin position="54"/>
        <end position="82"/>
    </location>
</feature>
<evidence type="ECO:0000256" key="1">
    <source>
        <dbReference type="SAM" id="MobiDB-lite"/>
    </source>
</evidence>
<reference evidence="4" key="1">
    <citation type="submission" date="2011-08" db="EMBL/GenBank/DDBJ databases">
        <authorList>
            <person name="Rombauts S."/>
        </authorList>
    </citation>
    <scope>NUCLEOTIDE SEQUENCE</scope>
    <source>
        <strain evidence="4">London</strain>
    </source>
</reference>
<protein>
    <recommendedName>
        <fullName evidence="5">Secreted protein</fullName>
    </recommendedName>
</protein>
<feature type="chain" id="PRO_5004591018" description="Secreted protein" evidence="2">
    <location>
        <begin position="19"/>
        <end position="82"/>
    </location>
</feature>
<reference evidence="3" key="2">
    <citation type="submission" date="2015-06" db="UniProtKB">
        <authorList>
            <consortium name="EnsemblMetazoa"/>
        </authorList>
    </citation>
    <scope>IDENTIFICATION</scope>
</reference>